<reference evidence="2" key="1">
    <citation type="submission" date="2019-08" db="EMBL/GenBank/DDBJ databases">
        <authorList>
            <person name="Amaro Estrada I."/>
            <person name="Quiroz Castaneda R.E."/>
            <person name="Martinez Ocampo F."/>
            <person name="Rodriguez Camarillo S.D."/>
        </authorList>
    </citation>
    <scope>NUCLEOTIDE SEQUENCE</scope>
    <source>
        <strain evidence="2">MEX-30-184-02</strain>
    </source>
</reference>
<name>A0A643CKJ8_ANAMA</name>
<evidence type="ECO:0000313" key="2">
    <source>
        <dbReference type="EMBL" id="KAB0451746.1"/>
    </source>
</evidence>
<sequence>MKPAGNAHMLRQNHTLHTASQQVSGVAQTSGRKRLTIGSAVGWLHSRGFRTELICMAQIAAKLSAQNTSQKFSCDLNIPGCRQTNIHNKNSRVISTFPAADKPIYIYSRQIAPHSPIALGFMPNVLWYSHRW</sequence>
<feature type="compositionally biased region" description="Polar residues" evidence="1">
    <location>
        <begin position="12"/>
        <end position="27"/>
    </location>
</feature>
<organism evidence="2">
    <name type="scientific">Anaplasma marginale</name>
    <dbReference type="NCBI Taxonomy" id="770"/>
    <lineage>
        <taxon>Bacteria</taxon>
        <taxon>Pseudomonadati</taxon>
        <taxon>Pseudomonadota</taxon>
        <taxon>Alphaproteobacteria</taxon>
        <taxon>Rickettsiales</taxon>
        <taxon>Anaplasmataceae</taxon>
        <taxon>Anaplasma</taxon>
    </lineage>
</organism>
<proteinExistence type="predicted"/>
<protein>
    <submittedName>
        <fullName evidence="2">Uncharacterized protein</fullName>
    </submittedName>
</protein>
<accession>A0A643CKJ8</accession>
<feature type="region of interest" description="Disordered" evidence="1">
    <location>
        <begin position="1"/>
        <end position="27"/>
    </location>
</feature>
<evidence type="ECO:0000256" key="1">
    <source>
        <dbReference type="SAM" id="MobiDB-lite"/>
    </source>
</evidence>
<dbReference type="EMBL" id="VTCY01000009">
    <property type="protein sequence ID" value="KAB0451746.1"/>
    <property type="molecule type" value="Genomic_DNA"/>
</dbReference>
<comment type="caution">
    <text evidence="2">The sequence shown here is derived from an EMBL/GenBank/DDBJ whole genome shotgun (WGS) entry which is preliminary data.</text>
</comment>
<gene>
    <name evidence="2" type="ORF">FY207_03220</name>
</gene>
<dbReference type="AlphaFoldDB" id="A0A643CKJ8"/>